<keyword evidence="5" id="KW-0479">Metal-binding</keyword>
<feature type="domain" description="D-serine dehydratase-like" evidence="14">
    <location>
        <begin position="299"/>
        <end position="414"/>
    </location>
</feature>
<dbReference type="SUPFAM" id="SSF51419">
    <property type="entry name" value="PLP-binding barrel"/>
    <property type="match status" value="1"/>
</dbReference>
<dbReference type="InterPro" id="IPR042208">
    <property type="entry name" value="D-ser_dehydrat-like_sf"/>
</dbReference>
<dbReference type="Pfam" id="PF01168">
    <property type="entry name" value="Ala_racemase_N"/>
    <property type="match status" value="1"/>
</dbReference>
<comment type="function">
    <text evidence="10">Catalyzes the conversion of D-serine to pyruvate and ammonia. May play a role in D-serine detoxification.</text>
</comment>
<dbReference type="GO" id="GO:0008721">
    <property type="term" value="F:D-serine ammonia-lyase activity"/>
    <property type="evidence" value="ECO:0007669"/>
    <property type="project" value="UniProtKB-EC"/>
</dbReference>
<keyword evidence="4" id="KW-0216">Detoxification</keyword>
<evidence type="ECO:0000256" key="4">
    <source>
        <dbReference type="ARBA" id="ARBA00022575"/>
    </source>
</evidence>
<dbReference type="InterPro" id="IPR029066">
    <property type="entry name" value="PLP-binding_barrel"/>
</dbReference>
<keyword evidence="8" id="KW-0456">Lyase</keyword>
<evidence type="ECO:0000313" key="15">
    <source>
        <dbReference type="EMBL" id="RPA93787.1"/>
    </source>
</evidence>
<evidence type="ECO:0000256" key="5">
    <source>
        <dbReference type="ARBA" id="ARBA00022723"/>
    </source>
</evidence>
<comment type="cofactor">
    <cofactor evidence="2">
        <name>Zn(2+)</name>
        <dbReference type="ChEBI" id="CHEBI:29105"/>
    </cofactor>
</comment>
<dbReference type="OrthoDB" id="20198at2759"/>
<evidence type="ECO:0000313" key="16">
    <source>
        <dbReference type="Proteomes" id="UP000276215"/>
    </source>
</evidence>
<comment type="cofactor">
    <cofactor evidence="1">
        <name>pyridoxal 5'-phosphate</name>
        <dbReference type="ChEBI" id="CHEBI:597326"/>
    </cofactor>
</comment>
<proteinExistence type="inferred from homology"/>
<dbReference type="Proteomes" id="UP000276215">
    <property type="component" value="Unassembled WGS sequence"/>
</dbReference>
<keyword evidence="16" id="KW-1185">Reference proteome</keyword>
<evidence type="ECO:0000256" key="10">
    <source>
        <dbReference type="ARBA" id="ARBA00055764"/>
    </source>
</evidence>
<comment type="catalytic activity">
    <reaction evidence="9">
        <text>D-serine = pyruvate + NH4(+)</text>
        <dbReference type="Rhea" id="RHEA:13977"/>
        <dbReference type="ChEBI" id="CHEBI:15361"/>
        <dbReference type="ChEBI" id="CHEBI:28938"/>
        <dbReference type="ChEBI" id="CHEBI:35247"/>
        <dbReference type="EC" id="4.3.1.18"/>
    </reaction>
    <physiologicalReaction direction="left-to-right" evidence="9">
        <dbReference type="Rhea" id="RHEA:13978"/>
    </physiologicalReaction>
</comment>
<evidence type="ECO:0000256" key="12">
    <source>
        <dbReference type="ARBA" id="ARBA00069616"/>
    </source>
</evidence>
<evidence type="ECO:0000256" key="13">
    <source>
        <dbReference type="ARBA" id="ARBA00075219"/>
    </source>
</evidence>
<sequence>MAEYIGQKIHTLPTPSAIISQPVLEKNCSRVLQAVDALSVGFRPHVKTHKTVEVSRLQLGQKDRGGKVVVSTVREAEGLSPLIVEGVVKDILYGMPIPASSIHRLRKLEESYPGLKISVLVDHPAQVRALQVAGVRWNVYVKLDMGTRRAGIPHDSPAFGELLACIKESDIGLVGFYCHAGHSYSVCDSEEALSMLRKEVDAAVDAASKAEAQGVSPPQSTGWTLSVGATPTIISTAGAGLPGEVQLKLQTMISFLAGVQEKGMHVEFHAGVYTLVDLQQLSTHASTTAPDGLTTSDLALTILTEVVSLYPRRGTGSGNEALINVGTIGLGREPGRAHPGWGTVSNWRGENDAEFEDVLEGAGWIVGRISQEHGILTEVPRGSVSGVRLGSKVRIWPQHACIAGSGHERYFVIGEDEIVVDVWERWRGW</sequence>
<evidence type="ECO:0000256" key="2">
    <source>
        <dbReference type="ARBA" id="ARBA00001947"/>
    </source>
</evidence>
<evidence type="ECO:0000256" key="8">
    <source>
        <dbReference type="ARBA" id="ARBA00023239"/>
    </source>
</evidence>
<organism evidence="15 16">
    <name type="scientific">Choiromyces venosus 120613-1</name>
    <dbReference type="NCBI Taxonomy" id="1336337"/>
    <lineage>
        <taxon>Eukaryota</taxon>
        <taxon>Fungi</taxon>
        <taxon>Dikarya</taxon>
        <taxon>Ascomycota</taxon>
        <taxon>Pezizomycotina</taxon>
        <taxon>Pezizomycetes</taxon>
        <taxon>Pezizales</taxon>
        <taxon>Tuberaceae</taxon>
        <taxon>Choiromyces</taxon>
    </lineage>
</organism>
<evidence type="ECO:0000256" key="6">
    <source>
        <dbReference type="ARBA" id="ARBA00022833"/>
    </source>
</evidence>
<dbReference type="EC" id="4.3.1.18" evidence="11"/>
<name>A0A3N4J920_9PEZI</name>
<dbReference type="InterPro" id="IPR026956">
    <property type="entry name" value="D-ser_dehydrat-like_dom"/>
</dbReference>
<dbReference type="Pfam" id="PF14031">
    <property type="entry name" value="D-ser_dehydrat"/>
    <property type="match status" value="1"/>
</dbReference>
<keyword evidence="6" id="KW-0862">Zinc</keyword>
<gene>
    <name evidence="15" type="ORF">L873DRAFT_1703656</name>
</gene>
<evidence type="ECO:0000256" key="1">
    <source>
        <dbReference type="ARBA" id="ARBA00001933"/>
    </source>
</evidence>
<dbReference type="GO" id="GO:0046872">
    <property type="term" value="F:metal ion binding"/>
    <property type="evidence" value="ECO:0007669"/>
    <property type="project" value="UniProtKB-KW"/>
</dbReference>
<dbReference type="PANTHER" id="PTHR28004:SF2">
    <property type="entry name" value="D-SERINE DEHYDRATASE"/>
    <property type="match status" value="1"/>
</dbReference>
<reference evidence="15 16" key="1">
    <citation type="journal article" date="2018" name="Nat. Ecol. Evol.">
        <title>Pezizomycetes genomes reveal the molecular basis of ectomycorrhizal truffle lifestyle.</title>
        <authorList>
            <person name="Murat C."/>
            <person name="Payen T."/>
            <person name="Noel B."/>
            <person name="Kuo A."/>
            <person name="Morin E."/>
            <person name="Chen J."/>
            <person name="Kohler A."/>
            <person name="Krizsan K."/>
            <person name="Balestrini R."/>
            <person name="Da Silva C."/>
            <person name="Montanini B."/>
            <person name="Hainaut M."/>
            <person name="Levati E."/>
            <person name="Barry K.W."/>
            <person name="Belfiori B."/>
            <person name="Cichocki N."/>
            <person name="Clum A."/>
            <person name="Dockter R.B."/>
            <person name="Fauchery L."/>
            <person name="Guy J."/>
            <person name="Iotti M."/>
            <person name="Le Tacon F."/>
            <person name="Lindquist E.A."/>
            <person name="Lipzen A."/>
            <person name="Malagnac F."/>
            <person name="Mello A."/>
            <person name="Molinier V."/>
            <person name="Miyauchi S."/>
            <person name="Poulain J."/>
            <person name="Riccioni C."/>
            <person name="Rubini A."/>
            <person name="Sitrit Y."/>
            <person name="Splivallo R."/>
            <person name="Traeger S."/>
            <person name="Wang M."/>
            <person name="Zifcakova L."/>
            <person name="Wipf D."/>
            <person name="Zambonelli A."/>
            <person name="Paolocci F."/>
            <person name="Nowrousian M."/>
            <person name="Ottonello S."/>
            <person name="Baldrian P."/>
            <person name="Spatafora J.W."/>
            <person name="Henrissat B."/>
            <person name="Nagy L.G."/>
            <person name="Aury J.M."/>
            <person name="Wincker P."/>
            <person name="Grigoriev I.V."/>
            <person name="Bonfante P."/>
            <person name="Martin F.M."/>
        </authorList>
    </citation>
    <scope>NUCLEOTIDE SEQUENCE [LARGE SCALE GENOMIC DNA]</scope>
    <source>
        <strain evidence="15 16">120613-1</strain>
    </source>
</reference>
<dbReference type="EMBL" id="ML120446">
    <property type="protein sequence ID" value="RPA93787.1"/>
    <property type="molecule type" value="Genomic_DNA"/>
</dbReference>
<protein>
    <recommendedName>
        <fullName evidence="12">D-serine dehydratase</fullName>
        <ecNumber evidence="11">4.3.1.18</ecNumber>
    </recommendedName>
    <alternativeName>
        <fullName evidence="13">D-serine deaminase</fullName>
    </alternativeName>
</protein>
<dbReference type="Gene3D" id="2.40.37.20">
    <property type="entry name" value="D-serine dehydratase-like domain"/>
    <property type="match status" value="1"/>
</dbReference>
<dbReference type="GO" id="GO:0036088">
    <property type="term" value="P:D-serine catabolic process"/>
    <property type="evidence" value="ECO:0007669"/>
    <property type="project" value="TreeGrafter"/>
</dbReference>
<dbReference type="InterPro" id="IPR001608">
    <property type="entry name" value="Ala_racemase_N"/>
</dbReference>
<evidence type="ECO:0000256" key="7">
    <source>
        <dbReference type="ARBA" id="ARBA00022898"/>
    </source>
</evidence>
<dbReference type="SMART" id="SM01119">
    <property type="entry name" value="D-ser_dehydrat"/>
    <property type="match status" value="1"/>
</dbReference>
<dbReference type="FunFam" id="3.20.20.10:FF:000016">
    <property type="entry name" value="D-serine dehydratase"/>
    <property type="match status" value="1"/>
</dbReference>
<keyword evidence="7" id="KW-0663">Pyridoxal phosphate</keyword>
<evidence type="ECO:0000256" key="9">
    <source>
        <dbReference type="ARBA" id="ARBA00051198"/>
    </source>
</evidence>
<comment type="similarity">
    <text evidence="3">Belongs to the DSD1 family.</text>
</comment>
<dbReference type="PANTHER" id="PTHR28004">
    <property type="entry name" value="ZGC:162816-RELATED"/>
    <property type="match status" value="1"/>
</dbReference>
<dbReference type="Gene3D" id="3.20.20.10">
    <property type="entry name" value="Alanine racemase"/>
    <property type="match status" value="1"/>
</dbReference>
<dbReference type="GO" id="GO:0009636">
    <property type="term" value="P:response to toxic substance"/>
    <property type="evidence" value="ECO:0007669"/>
    <property type="project" value="UniProtKB-KW"/>
</dbReference>
<dbReference type="InterPro" id="IPR051466">
    <property type="entry name" value="D-amino_acid_metab_enzyme"/>
</dbReference>
<evidence type="ECO:0000256" key="11">
    <source>
        <dbReference type="ARBA" id="ARBA00066349"/>
    </source>
</evidence>
<evidence type="ECO:0000256" key="3">
    <source>
        <dbReference type="ARBA" id="ARBA00005323"/>
    </source>
</evidence>
<accession>A0A3N4J920</accession>
<dbReference type="AlphaFoldDB" id="A0A3N4J920"/>
<evidence type="ECO:0000259" key="14">
    <source>
        <dbReference type="SMART" id="SM01119"/>
    </source>
</evidence>